<dbReference type="EMBL" id="JACGWN010000013">
    <property type="protein sequence ID" value="KAL0411581.1"/>
    <property type="molecule type" value="Genomic_DNA"/>
</dbReference>
<evidence type="ECO:0000259" key="2">
    <source>
        <dbReference type="Pfam" id="PF04782"/>
    </source>
</evidence>
<reference evidence="4" key="1">
    <citation type="submission" date="2020-06" db="EMBL/GenBank/DDBJ databases">
        <authorList>
            <person name="Li T."/>
            <person name="Hu X."/>
            <person name="Zhang T."/>
            <person name="Song X."/>
            <person name="Zhang H."/>
            <person name="Dai N."/>
            <person name="Sheng W."/>
            <person name="Hou X."/>
            <person name="Wei L."/>
        </authorList>
    </citation>
    <scope>NUCLEOTIDE SEQUENCE</scope>
    <source>
        <strain evidence="4">KEN1</strain>
        <tissue evidence="4">Leaf</tissue>
    </source>
</reference>
<dbReference type="InterPro" id="IPR006868">
    <property type="entry name" value="DUF630"/>
</dbReference>
<feature type="domain" description="DUF632" evidence="2">
    <location>
        <begin position="411"/>
        <end position="715"/>
    </location>
</feature>
<dbReference type="PANTHER" id="PTHR21450">
    <property type="entry name" value="PROTEIN ALTERED PHOSPHATE STARVATION RESPONSE 1"/>
    <property type="match status" value="1"/>
</dbReference>
<dbReference type="Pfam" id="PF04783">
    <property type="entry name" value="DUF630"/>
    <property type="match status" value="1"/>
</dbReference>
<feature type="compositionally biased region" description="Pro residues" evidence="1">
    <location>
        <begin position="96"/>
        <end position="113"/>
    </location>
</feature>
<dbReference type="InterPro" id="IPR006867">
    <property type="entry name" value="DUF632"/>
</dbReference>
<dbReference type="AlphaFoldDB" id="A0AAW2U7G2"/>
<evidence type="ECO:0000313" key="4">
    <source>
        <dbReference type="EMBL" id="KAL0411581.1"/>
    </source>
</evidence>
<feature type="compositionally biased region" description="Polar residues" evidence="1">
    <location>
        <begin position="231"/>
        <end position="252"/>
    </location>
</feature>
<feature type="region of interest" description="Disordered" evidence="1">
    <location>
        <begin position="74"/>
        <end position="159"/>
    </location>
</feature>
<organism evidence="4">
    <name type="scientific">Sesamum latifolium</name>
    <dbReference type="NCBI Taxonomy" id="2727402"/>
    <lineage>
        <taxon>Eukaryota</taxon>
        <taxon>Viridiplantae</taxon>
        <taxon>Streptophyta</taxon>
        <taxon>Embryophyta</taxon>
        <taxon>Tracheophyta</taxon>
        <taxon>Spermatophyta</taxon>
        <taxon>Magnoliopsida</taxon>
        <taxon>eudicotyledons</taxon>
        <taxon>Gunneridae</taxon>
        <taxon>Pentapetalae</taxon>
        <taxon>asterids</taxon>
        <taxon>lamiids</taxon>
        <taxon>Lamiales</taxon>
        <taxon>Pedaliaceae</taxon>
        <taxon>Sesamum</taxon>
    </lineage>
</organism>
<sequence length="849" mass="95291">MGCTASKLDNEDTVRRCKERRRLMKEAVYARHHLAAAHAEYCRSLRITGSALVTFASGEPLAVSDHTPAVLLRTPNSASTAAKPRTFTPPPHRHIPPPSPSPSIHPPPPPPPMSTTSSHHHQKTPPPPPPPPRRRKPVKLPHILSDSSFSSSPPPNHNFTYAARANSTYSSTPSQASSVWNWDNFYPPPSPPDSEYFHQFHNSKKSETRIDDDNSDDDHSYTDNDNDDKASSFTSNSNVHGRSDHYQQNPFSGSEAKKFDDRASNYSSYSRYSYNSYRKNYLRPGPEPVPKKGQYLKNWESEEEETEREEVQCSEWGDHDNYSSTSSSSDEDEEGDLKSRSDFGTRSKFESVRNESAAAAAANVGNVNSKLSSKSKKLSSDDDGKSSYSWGNGNNEGVNSDRRIVVRHKDLVEIVASLREYFDKAASAGEQVSEMLEAGRAQLDRSFKQLRKTVYHSSGMLSNLSSSWTSKPPLAVKYRFDPSSIEQSGGPKSLCSTLERLLAWEKKLYQEVKAREGVKLEHEKKLSVLQSQEYRGEDGVKLDKTKASIKRLQSLILVTSQAVSTTSFAIIGLRDSDLVPQLVELCHGFMYMWRSMNQSHEVQNDIVQQVRGLVNRMTKGQSTSDLHRQATCDLESAVSAWHSSFCRMIKFQRDFIQSLHGWFKLTLLPINSEPTNSDREPSEVFAFFDEWKLAVDRIPDTVASEAIKSFNNVVHSISLKQTEELKIKKRTESASKELEKKSSSLRNIEKKYYHSYSMVGIGLPDNGPDNGHILDARDPLAEKKAELAICQRRVEDEMVKHLKAVEVTRAMTLNNIQTGLPGVFQAMTSFSALITEALETVCTRSYAIQ</sequence>
<proteinExistence type="predicted"/>
<evidence type="ECO:0000256" key="1">
    <source>
        <dbReference type="SAM" id="MobiDB-lite"/>
    </source>
</evidence>
<feature type="domain" description="DUF630" evidence="3">
    <location>
        <begin position="1"/>
        <end position="59"/>
    </location>
</feature>
<protein>
    <submittedName>
        <fullName evidence="4">Nitrate regulatoryprotein</fullName>
    </submittedName>
</protein>
<name>A0AAW2U7G2_9LAMI</name>
<comment type="caution">
    <text evidence="4">The sequence shown here is derived from an EMBL/GenBank/DDBJ whole genome shotgun (WGS) entry which is preliminary data.</text>
</comment>
<gene>
    <name evidence="4" type="ORF">Slati_3747800</name>
</gene>
<dbReference type="PANTHER" id="PTHR21450:SF9">
    <property type="entry name" value="BZIP DOMAIN CLASS TRANSCRIPTION FACTOR (DUF630 AND DUF632)-RELATED"/>
    <property type="match status" value="1"/>
</dbReference>
<dbReference type="Pfam" id="PF04782">
    <property type="entry name" value="DUF632"/>
    <property type="match status" value="1"/>
</dbReference>
<feature type="region of interest" description="Disordered" evidence="1">
    <location>
        <begin position="368"/>
        <end position="398"/>
    </location>
</feature>
<feature type="region of interest" description="Disordered" evidence="1">
    <location>
        <begin position="191"/>
        <end position="263"/>
    </location>
</feature>
<accession>A0AAW2U7G2</accession>
<feature type="region of interest" description="Disordered" evidence="1">
    <location>
        <begin position="277"/>
        <end position="342"/>
    </location>
</feature>
<reference evidence="4" key="2">
    <citation type="journal article" date="2024" name="Plant">
        <title>Genomic evolution and insights into agronomic trait innovations of Sesamum species.</title>
        <authorList>
            <person name="Miao H."/>
            <person name="Wang L."/>
            <person name="Qu L."/>
            <person name="Liu H."/>
            <person name="Sun Y."/>
            <person name="Le M."/>
            <person name="Wang Q."/>
            <person name="Wei S."/>
            <person name="Zheng Y."/>
            <person name="Lin W."/>
            <person name="Duan Y."/>
            <person name="Cao H."/>
            <person name="Xiong S."/>
            <person name="Wang X."/>
            <person name="Wei L."/>
            <person name="Li C."/>
            <person name="Ma Q."/>
            <person name="Ju M."/>
            <person name="Zhao R."/>
            <person name="Li G."/>
            <person name="Mu C."/>
            <person name="Tian Q."/>
            <person name="Mei H."/>
            <person name="Zhang T."/>
            <person name="Gao T."/>
            <person name="Zhang H."/>
        </authorList>
    </citation>
    <scope>NUCLEOTIDE SEQUENCE</scope>
    <source>
        <strain evidence="4">KEN1</strain>
    </source>
</reference>
<evidence type="ECO:0000259" key="3">
    <source>
        <dbReference type="Pfam" id="PF04783"/>
    </source>
</evidence>
<feature type="compositionally biased region" description="Basic and acidic residues" evidence="1">
    <location>
        <begin position="204"/>
        <end position="230"/>
    </location>
</feature>